<gene>
    <name evidence="1" type="ORF">C3Y92_03945</name>
</gene>
<evidence type="ECO:0000313" key="2">
    <source>
        <dbReference type="Proteomes" id="UP000293296"/>
    </source>
</evidence>
<reference evidence="1 2" key="1">
    <citation type="submission" date="2018-02" db="EMBL/GenBank/DDBJ databases">
        <title>Genome sequence of Desulfovibrio carbinolicus DSM 3852.</title>
        <authorList>
            <person name="Wilbanks E."/>
            <person name="Skennerton C.T."/>
            <person name="Orphan V.J."/>
        </authorList>
    </citation>
    <scope>NUCLEOTIDE SEQUENCE [LARGE SCALE GENOMIC DNA]</scope>
    <source>
        <strain evidence="1 2">DSM 3852</strain>
    </source>
</reference>
<protein>
    <submittedName>
        <fullName evidence="1">Uncharacterized protein</fullName>
    </submittedName>
</protein>
<sequence>MRPCENHPAVADCQGSLDSILVRLGGHKQPAIPQAFPSSWFRRRGRRVAQQKQQGPGLLRVKRPCGIGPAAEDIQLYAHNDLSGLETVLSKPAIRLAGFSETFS</sequence>
<name>A0A4P6HHG2_9BACT</name>
<dbReference type="EMBL" id="CP026538">
    <property type="protein sequence ID" value="QAZ66437.1"/>
    <property type="molecule type" value="Genomic_DNA"/>
</dbReference>
<organism evidence="1 2">
    <name type="scientific">Solidesulfovibrio carbinolicus</name>
    <dbReference type="NCBI Taxonomy" id="296842"/>
    <lineage>
        <taxon>Bacteria</taxon>
        <taxon>Pseudomonadati</taxon>
        <taxon>Thermodesulfobacteriota</taxon>
        <taxon>Desulfovibrionia</taxon>
        <taxon>Desulfovibrionales</taxon>
        <taxon>Desulfovibrionaceae</taxon>
        <taxon>Solidesulfovibrio</taxon>
    </lineage>
</organism>
<evidence type="ECO:0000313" key="1">
    <source>
        <dbReference type="EMBL" id="QAZ66437.1"/>
    </source>
</evidence>
<accession>A0A4P6HHG2</accession>
<dbReference type="AlphaFoldDB" id="A0A4P6HHG2"/>
<keyword evidence="2" id="KW-1185">Reference proteome</keyword>
<dbReference type="KEGG" id="dcb:C3Y92_03945"/>
<dbReference type="Proteomes" id="UP000293296">
    <property type="component" value="Chromosome"/>
</dbReference>
<proteinExistence type="predicted"/>